<reference evidence="2" key="1">
    <citation type="submission" date="2018-05" db="EMBL/GenBank/DDBJ databases">
        <authorList>
            <person name="Lanie J.A."/>
            <person name="Ng W.-L."/>
            <person name="Kazmierczak K.M."/>
            <person name="Andrzejewski T.M."/>
            <person name="Davidsen T.M."/>
            <person name="Wayne K.J."/>
            <person name="Tettelin H."/>
            <person name="Glass J.I."/>
            <person name="Rusch D."/>
            <person name="Podicherti R."/>
            <person name="Tsui H.-C.T."/>
            <person name="Winkler M.E."/>
        </authorList>
    </citation>
    <scope>NUCLEOTIDE SEQUENCE</scope>
</reference>
<dbReference type="PANTHER" id="PTHR11699">
    <property type="entry name" value="ALDEHYDE DEHYDROGENASE-RELATED"/>
    <property type="match status" value="1"/>
</dbReference>
<evidence type="ECO:0000259" key="1">
    <source>
        <dbReference type="Pfam" id="PF00171"/>
    </source>
</evidence>
<feature type="domain" description="Aldehyde dehydrogenase" evidence="1">
    <location>
        <begin position="20"/>
        <end position="143"/>
    </location>
</feature>
<dbReference type="InterPro" id="IPR015590">
    <property type="entry name" value="Aldehyde_DH_dom"/>
</dbReference>
<dbReference type="InterPro" id="IPR016161">
    <property type="entry name" value="Ald_DH/histidinol_DH"/>
</dbReference>
<dbReference type="InterPro" id="IPR016162">
    <property type="entry name" value="Ald_DH_N"/>
</dbReference>
<proteinExistence type="predicted"/>
<accession>A0A382NMU6</accession>
<dbReference type="Gene3D" id="3.40.605.10">
    <property type="entry name" value="Aldehyde Dehydrogenase, Chain A, domain 1"/>
    <property type="match status" value="1"/>
</dbReference>
<dbReference type="SUPFAM" id="SSF53720">
    <property type="entry name" value="ALDH-like"/>
    <property type="match status" value="1"/>
</dbReference>
<evidence type="ECO:0000313" key="2">
    <source>
        <dbReference type="EMBL" id="SVC62529.1"/>
    </source>
</evidence>
<feature type="non-terminal residue" evidence="2">
    <location>
        <position position="145"/>
    </location>
</feature>
<dbReference type="Pfam" id="PF00171">
    <property type="entry name" value="Aldedh"/>
    <property type="match status" value="1"/>
</dbReference>
<gene>
    <name evidence="2" type="ORF">METZ01_LOCUS315383</name>
</gene>
<sequence>MTSVAVPAVKPQKLFIGGEWVEPSTGESFQTINPATEESITDVAKGDARDIDLAVAAARKTFDGGKWSEMPASKRGKLLWKLADIMEARIDEFSMLETLDAGKPLAESKHVEMKQSIDVLRYYAGFANKITGETLPSNGGNFVYT</sequence>
<protein>
    <recommendedName>
        <fullName evidence="1">Aldehyde dehydrogenase domain-containing protein</fullName>
    </recommendedName>
</protein>
<organism evidence="2">
    <name type="scientific">marine metagenome</name>
    <dbReference type="NCBI Taxonomy" id="408172"/>
    <lineage>
        <taxon>unclassified sequences</taxon>
        <taxon>metagenomes</taxon>
        <taxon>ecological metagenomes</taxon>
    </lineage>
</organism>
<dbReference type="AlphaFoldDB" id="A0A382NMU6"/>
<dbReference type="EMBL" id="UINC01101599">
    <property type="protein sequence ID" value="SVC62529.1"/>
    <property type="molecule type" value="Genomic_DNA"/>
</dbReference>
<name>A0A382NMU6_9ZZZZ</name>
<dbReference type="GO" id="GO:0016491">
    <property type="term" value="F:oxidoreductase activity"/>
    <property type="evidence" value="ECO:0007669"/>
    <property type="project" value="InterPro"/>
</dbReference>